<dbReference type="EMBL" id="LR796577">
    <property type="protein sequence ID" value="CAB4152958.1"/>
    <property type="molecule type" value="Genomic_DNA"/>
</dbReference>
<protein>
    <submittedName>
        <fullName evidence="1">Uncharacterized protein</fullName>
    </submittedName>
</protein>
<sequence>MSMRDLPVVVNTGADFWKATGLIAGARAYGNRNHQFGSYMSRGAAGDLRTLIMGAWGELAFWIAAERSGITCTPPVLVSLSAPPKDIDFHGQEDGQRYGLEVKAWATTRTDGSPASRVNINIAGHARSIKRGGTHYVWVLGAPGGSASVIASPMPHSEVETWRTETGRYNDPMYHAPLSELAPRILAGRSFPALSTYLASTTGDADSRLLDAHAWRERAPELIPQIMEALDPTSANRTLANLNQVR</sequence>
<reference evidence="1" key="1">
    <citation type="submission" date="2020-04" db="EMBL/GenBank/DDBJ databases">
        <authorList>
            <person name="Chiriac C."/>
            <person name="Salcher M."/>
            <person name="Ghai R."/>
            <person name="Kavagutti S V."/>
        </authorList>
    </citation>
    <scope>NUCLEOTIDE SEQUENCE</scope>
</reference>
<gene>
    <name evidence="1" type="ORF">UFOVP613_41</name>
</gene>
<evidence type="ECO:0000313" key="1">
    <source>
        <dbReference type="EMBL" id="CAB4152958.1"/>
    </source>
</evidence>
<name>A0A6J5N2I1_9CAUD</name>
<proteinExistence type="predicted"/>
<organism evidence="1">
    <name type="scientific">uncultured Caudovirales phage</name>
    <dbReference type="NCBI Taxonomy" id="2100421"/>
    <lineage>
        <taxon>Viruses</taxon>
        <taxon>Duplodnaviria</taxon>
        <taxon>Heunggongvirae</taxon>
        <taxon>Uroviricota</taxon>
        <taxon>Caudoviricetes</taxon>
        <taxon>Peduoviridae</taxon>
        <taxon>Maltschvirus</taxon>
        <taxon>Maltschvirus maltsch</taxon>
    </lineage>
</organism>
<accession>A0A6J5N2I1</accession>